<dbReference type="Gene3D" id="3.40.50.1820">
    <property type="entry name" value="alpha/beta hydrolase"/>
    <property type="match status" value="1"/>
</dbReference>
<evidence type="ECO:0000313" key="2">
    <source>
        <dbReference type="EMBL" id="MFC4639153.1"/>
    </source>
</evidence>
<dbReference type="PROSITE" id="PS51257">
    <property type="entry name" value="PROKAR_LIPOPROTEIN"/>
    <property type="match status" value="1"/>
</dbReference>
<keyword evidence="1" id="KW-0732">Signal</keyword>
<dbReference type="InterPro" id="IPR029058">
    <property type="entry name" value="AB_hydrolase_fold"/>
</dbReference>
<evidence type="ECO:0000313" key="3">
    <source>
        <dbReference type="Proteomes" id="UP001595952"/>
    </source>
</evidence>
<sequence length="428" mass="43859">MKPAHFALSAAVITSLLSACTSVSAPPTTEEALRAAATKSGVTGLNITKRSDGGLSVSGTLGGNAFAVRVPANWNHQSMLYAHGYVTPAPGATEKTPDPATDPAFGLLTTAYAQGYAAADTAYAKVGYAVKEGVTANKALRDLLVAAGSTKQYMTGVSMGGNITVAMIEKYPNDFSGALSLCGVNPGWASEMRYLFDVRVVYDYLTKGTPYALPGNGDALTPNAAYTVQAVQQSVIGLFTAAGKGDATAKAIIGQLSSVTGVGADPVSLITALASTVYGLPDLLNTAGGAGYSNVGRVYAGSLNDAALNAGVQRVTVSAASEAYLAANYTATGKFNAKLLTVHNLSDPLVPYLLEPEFAGIVKAAGNSANLVQQVVDAKPVNLADPATSGPAHCYFTPAQVSTAWNELRGWVDQGVRPPNGANITRVN</sequence>
<keyword evidence="3" id="KW-1185">Reference proteome</keyword>
<proteinExistence type="predicted"/>
<accession>A0ABV9IB34</accession>
<dbReference type="EMBL" id="JBHSEI010000008">
    <property type="protein sequence ID" value="MFC4639153.1"/>
    <property type="molecule type" value="Genomic_DNA"/>
</dbReference>
<comment type="caution">
    <text evidence="2">The sequence shown here is derived from an EMBL/GenBank/DDBJ whole genome shotgun (WGS) entry which is preliminary data.</text>
</comment>
<gene>
    <name evidence="2" type="ORF">ACFO0D_12475</name>
</gene>
<dbReference type="Proteomes" id="UP001595952">
    <property type="component" value="Unassembled WGS sequence"/>
</dbReference>
<reference evidence="3" key="1">
    <citation type="journal article" date="2019" name="Int. J. Syst. Evol. Microbiol.">
        <title>The Global Catalogue of Microorganisms (GCM) 10K type strain sequencing project: providing services to taxonomists for standard genome sequencing and annotation.</title>
        <authorList>
            <consortium name="The Broad Institute Genomics Platform"/>
            <consortium name="The Broad Institute Genome Sequencing Center for Infectious Disease"/>
            <person name="Wu L."/>
            <person name="Ma J."/>
        </authorList>
    </citation>
    <scope>NUCLEOTIDE SEQUENCE [LARGE SCALE GENOMIC DNA]</scope>
    <source>
        <strain evidence="3">CCUG 55995</strain>
    </source>
</reference>
<dbReference type="SUPFAM" id="SSF53474">
    <property type="entry name" value="alpha/beta-Hydrolases"/>
    <property type="match status" value="1"/>
</dbReference>
<feature type="chain" id="PRO_5045337951" evidence="1">
    <location>
        <begin position="26"/>
        <end position="428"/>
    </location>
</feature>
<feature type="signal peptide" evidence="1">
    <location>
        <begin position="1"/>
        <end position="25"/>
    </location>
</feature>
<protein>
    <submittedName>
        <fullName evidence="2">Uncharacterized protein</fullName>
    </submittedName>
</protein>
<evidence type="ECO:0000256" key="1">
    <source>
        <dbReference type="SAM" id="SignalP"/>
    </source>
</evidence>
<organism evidence="2 3">
    <name type="scientific">Deinococcus hohokamensis</name>
    <dbReference type="NCBI Taxonomy" id="309883"/>
    <lineage>
        <taxon>Bacteria</taxon>
        <taxon>Thermotogati</taxon>
        <taxon>Deinococcota</taxon>
        <taxon>Deinococci</taxon>
        <taxon>Deinococcales</taxon>
        <taxon>Deinococcaceae</taxon>
        <taxon>Deinococcus</taxon>
    </lineage>
</organism>
<dbReference type="RefSeq" id="WP_380062148.1">
    <property type="nucleotide sequence ID" value="NZ_JBHSEI010000008.1"/>
</dbReference>
<name>A0ABV9IB34_9DEIO</name>